<organism evidence="2 3">
    <name type="scientific">Polyplax serrata</name>
    <name type="common">Common mouse louse</name>
    <dbReference type="NCBI Taxonomy" id="468196"/>
    <lineage>
        <taxon>Eukaryota</taxon>
        <taxon>Metazoa</taxon>
        <taxon>Ecdysozoa</taxon>
        <taxon>Arthropoda</taxon>
        <taxon>Hexapoda</taxon>
        <taxon>Insecta</taxon>
        <taxon>Pterygota</taxon>
        <taxon>Neoptera</taxon>
        <taxon>Paraneoptera</taxon>
        <taxon>Psocodea</taxon>
        <taxon>Troctomorpha</taxon>
        <taxon>Phthiraptera</taxon>
        <taxon>Anoplura</taxon>
        <taxon>Polyplacidae</taxon>
        <taxon>Polyplax</taxon>
    </lineage>
</organism>
<dbReference type="EMBL" id="JAWJWE010000040">
    <property type="protein sequence ID" value="KAK6619547.1"/>
    <property type="molecule type" value="Genomic_DNA"/>
</dbReference>
<dbReference type="AlphaFoldDB" id="A0AAN8PDB5"/>
<reference evidence="2 3" key="1">
    <citation type="submission" date="2023-10" db="EMBL/GenBank/DDBJ databases">
        <title>Genomes of two closely related lineages of the louse Polyplax serrata with different host specificities.</title>
        <authorList>
            <person name="Martinu J."/>
            <person name="Tarabai H."/>
            <person name="Stefka J."/>
            <person name="Hypsa V."/>
        </authorList>
    </citation>
    <scope>NUCLEOTIDE SEQUENCE [LARGE SCALE GENOMIC DNA]</scope>
    <source>
        <strain evidence="2">HR10_N</strain>
    </source>
</reference>
<evidence type="ECO:0000256" key="1">
    <source>
        <dbReference type="SAM" id="MobiDB-lite"/>
    </source>
</evidence>
<feature type="region of interest" description="Disordered" evidence="1">
    <location>
        <begin position="59"/>
        <end position="87"/>
    </location>
</feature>
<evidence type="ECO:0000313" key="3">
    <source>
        <dbReference type="Proteomes" id="UP001372834"/>
    </source>
</evidence>
<evidence type="ECO:0000313" key="2">
    <source>
        <dbReference type="EMBL" id="KAK6619547.1"/>
    </source>
</evidence>
<protein>
    <submittedName>
        <fullName evidence="2">Uncharacterized protein</fullName>
    </submittedName>
</protein>
<accession>A0AAN8PDB5</accession>
<name>A0AAN8PDB5_POLSC</name>
<sequence>MAIKLNRGILASKLLKLRPEGLLCREQPYVKSSKKSESKSSELSSEVEEYYGGGHVVGSGQEGTGWQRAKHGTARSMGLSRRRRRPRSPGICPYAAYVILGGAGVNARKR</sequence>
<gene>
    <name evidence="2" type="ORF">RUM43_012304</name>
</gene>
<comment type="caution">
    <text evidence="2">The sequence shown here is derived from an EMBL/GenBank/DDBJ whole genome shotgun (WGS) entry which is preliminary data.</text>
</comment>
<proteinExistence type="predicted"/>
<dbReference type="Proteomes" id="UP001372834">
    <property type="component" value="Unassembled WGS sequence"/>
</dbReference>